<evidence type="ECO:0000313" key="2">
    <source>
        <dbReference type="Proteomes" id="UP001196413"/>
    </source>
</evidence>
<keyword evidence="2" id="KW-1185">Reference proteome</keyword>
<organism evidence="1 2">
    <name type="scientific">Parelaphostrongylus tenuis</name>
    <name type="common">Meningeal worm</name>
    <dbReference type="NCBI Taxonomy" id="148309"/>
    <lineage>
        <taxon>Eukaryota</taxon>
        <taxon>Metazoa</taxon>
        <taxon>Ecdysozoa</taxon>
        <taxon>Nematoda</taxon>
        <taxon>Chromadorea</taxon>
        <taxon>Rhabditida</taxon>
        <taxon>Rhabditina</taxon>
        <taxon>Rhabditomorpha</taxon>
        <taxon>Strongyloidea</taxon>
        <taxon>Metastrongylidae</taxon>
        <taxon>Parelaphostrongylus</taxon>
    </lineage>
</organism>
<sequence length="71" mass="7884">MFLAAAAFMSASDAKIKCQYILTSDKLFMKDQTMFLLLADASDSFIVHVSNTFIHSAAKVELECVSIPHRN</sequence>
<reference evidence="1" key="1">
    <citation type="submission" date="2021-06" db="EMBL/GenBank/DDBJ databases">
        <title>Parelaphostrongylus tenuis whole genome reference sequence.</title>
        <authorList>
            <person name="Garwood T.J."/>
            <person name="Larsen P.A."/>
            <person name="Fountain-Jones N.M."/>
            <person name="Garbe J.R."/>
            <person name="Macchietto M.G."/>
            <person name="Kania S.A."/>
            <person name="Gerhold R.W."/>
            <person name="Richards J.E."/>
            <person name="Wolf T.M."/>
        </authorList>
    </citation>
    <scope>NUCLEOTIDE SEQUENCE</scope>
    <source>
        <strain evidence="1">MNPRO001-30</strain>
        <tissue evidence="1">Meninges</tissue>
    </source>
</reference>
<comment type="caution">
    <text evidence="1">The sequence shown here is derived from an EMBL/GenBank/DDBJ whole genome shotgun (WGS) entry which is preliminary data.</text>
</comment>
<dbReference type="Proteomes" id="UP001196413">
    <property type="component" value="Unassembled WGS sequence"/>
</dbReference>
<gene>
    <name evidence="1" type="ORF">KIN20_020527</name>
</gene>
<protein>
    <submittedName>
        <fullName evidence="1">Uncharacterized protein</fullName>
    </submittedName>
</protein>
<name>A0AAD5MML3_PARTN</name>
<accession>A0AAD5MML3</accession>
<dbReference type="EMBL" id="JAHQIW010004163">
    <property type="protein sequence ID" value="KAJ1361310.1"/>
    <property type="molecule type" value="Genomic_DNA"/>
</dbReference>
<evidence type="ECO:0000313" key="1">
    <source>
        <dbReference type="EMBL" id="KAJ1361310.1"/>
    </source>
</evidence>
<dbReference type="AlphaFoldDB" id="A0AAD5MML3"/>
<proteinExistence type="predicted"/>